<evidence type="ECO:0000256" key="9">
    <source>
        <dbReference type="ARBA" id="ARBA00022691"/>
    </source>
</evidence>
<evidence type="ECO:0000259" key="14">
    <source>
        <dbReference type="Pfam" id="PF20260"/>
    </source>
</evidence>
<dbReference type="PANTHER" id="PTHR30027">
    <property type="entry name" value="RIBOSOMAL RNA SMALL SUBUNIT METHYLTRANSFERASE E"/>
    <property type="match status" value="1"/>
</dbReference>
<dbReference type="SUPFAM" id="SSF75217">
    <property type="entry name" value="alpha/beta knot"/>
    <property type="match status" value="1"/>
</dbReference>
<gene>
    <name evidence="15" type="ORF">GQF03_14265</name>
</gene>
<dbReference type="InterPro" id="IPR029026">
    <property type="entry name" value="tRNA_m1G_MTases_N"/>
</dbReference>
<keyword evidence="16" id="KW-1185">Reference proteome</keyword>
<dbReference type="Gene3D" id="3.40.1280.10">
    <property type="match status" value="1"/>
</dbReference>
<name>A0A845MI68_9PROT</name>
<dbReference type="SUPFAM" id="SSF88697">
    <property type="entry name" value="PUA domain-like"/>
    <property type="match status" value="1"/>
</dbReference>
<dbReference type="Pfam" id="PF04452">
    <property type="entry name" value="Methyltrans_RNA"/>
    <property type="match status" value="1"/>
</dbReference>
<evidence type="ECO:0000256" key="7">
    <source>
        <dbReference type="ARBA" id="ARBA00022603"/>
    </source>
</evidence>
<dbReference type="GO" id="GO:0070042">
    <property type="term" value="F:rRNA (uridine-N3-)-methyltransferase activity"/>
    <property type="evidence" value="ECO:0007669"/>
    <property type="project" value="TreeGrafter"/>
</dbReference>
<dbReference type="InterPro" id="IPR029028">
    <property type="entry name" value="Alpha/beta_knot_MTases"/>
</dbReference>
<dbReference type="Pfam" id="PF20260">
    <property type="entry name" value="PUA_4"/>
    <property type="match status" value="1"/>
</dbReference>
<keyword evidence="7 12" id="KW-0489">Methyltransferase</keyword>
<protein>
    <recommendedName>
        <fullName evidence="4 12">Ribosomal RNA small subunit methyltransferase E</fullName>
        <ecNumber evidence="3 12">2.1.1.193</ecNumber>
    </recommendedName>
</protein>
<comment type="catalytic activity">
    <reaction evidence="11 12">
        <text>uridine(1498) in 16S rRNA + S-adenosyl-L-methionine = N(3)-methyluridine(1498) in 16S rRNA + S-adenosyl-L-homocysteine + H(+)</text>
        <dbReference type="Rhea" id="RHEA:42920"/>
        <dbReference type="Rhea" id="RHEA-COMP:10283"/>
        <dbReference type="Rhea" id="RHEA-COMP:10284"/>
        <dbReference type="ChEBI" id="CHEBI:15378"/>
        <dbReference type="ChEBI" id="CHEBI:57856"/>
        <dbReference type="ChEBI" id="CHEBI:59789"/>
        <dbReference type="ChEBI" id="CHEBI:65315"/>
        <dbReference type="ChEBI" id="CHEBI:74502"/>
        <dbReference type="EC" id="2.1.1.193"/>
    </reaction>
</comment>
<keyword evidence="8 12" id="KW-0808">Transferase</keyword>
<evidence type="ECO:0000256" key="1">
    <source>
        <dbReference type="ARBA" id="ARBA00004496"/>
    </source>
</evidence>
<dbReference type="CDD" id="cd18084">
    <property type="entry name" value="RsmE-like"/>
    <property type="match status" value="1"/>
</dbReference>
<dbReference type="PIRSF" id="PIRSF015601">
    <property type="entry name" value="MTase_slr0722"/>
    <property type="match status" value="1"/>
</dbReference>
<dbReference type="InterPro" id="IPR015947">
    <property type="entry name" value="PUA-like_sf"/>
</dbReference>
<dbReference type="NCBIfam" id="NF008696">
    <property type="entry name" value="PRK11713.3-5"/>
    <property type="match status" value="1"/>
</dbReference>
<dbReference type="EC" id="2.1.1.193" evidence="3 12"/>
<comment type="caution">
    <text evidence="15">The sequence shown here is derived from an EMBL/GenBank/DDBJ whole genome shotgun (WGS) entry which is preliminary data.</text>
</comment>
<evidence type="ECO:0000256" key="10">
    <source>
        <dbReference type="ARBA" id="ARBA00025699"/>
    </source>
</evidence>
<dbReference type="InterPro" id="IPR006700">
    <property type="entry name" value="RsmE"/>
</dbReference>
<dbReference type="NCBIfam" id="NF008694">
    <property type="entry name" value="PRK11713.3-2"/>
    <property type="match status" value="1"/>
</dbReference>
<dbReference type="EMBL" id="WTVA01000015">
    <property type="protein sequence ID" value="MZR23499.1"/>
    <property type="molecule type" value="Genomic_DNA"/>
</dbReference>
<evidence type="ECO:0000256" key="5">
    <source>
        <dbReference type="ARBA" id="ARBA00022490"/>
    </source>
</evidence>
<feature type="domain" description="Ribosomal RNA small subunit methyltransferase E PUA-like" evidence="14">
    <location>
        <begin position="24"/>
        <end position="69"/>
    </location>
</feature>
<dbReference type="OrthoDB" id="9815641at2"/>
<dbReference type="Proteomes" id="UP000445696">
    <property type="component" value="Unassembled WGS sequence"/>
</dbReference>
<dbReference type="RefSeq" id="WP_161339964.1">
    <property type="nucleotide sequence ID" value="NZ_JBHSDG010000003.1"/>
</dbReference>
<evidence type="ECO:0000259" key="13">
    <source>
        <dbReference type="Pfam" id="PF04452"/>
    </source>
</evidence>
<evidence type="ECO:0000256" key="4">
    <source>
        <dbReference type="ARBA" id="ARBA00013673"/>
    </source>
</evidence>
<organism evidence="15 16">
    <name type="scientific">Sneathiella chungangensis</name>
    <dbReference type="NCBI Taxonomy" id="1418234"/>
    <lineage>
        <taxon>Bacteria</taxon>
        <taxon>Pseudomonadati</taxon>
        <taxon>Pseudomonadota</taxon>
        <taxon>Alphaproteobacteria</taxon>
        <taxon>Sneathiellales</taxon>
        <taxon>Sneathiellaceae</taxon>
        <taxon>Sneathiella</taxon>
    </lineage>
</organism>
<comment type="similarity">
    <text evidence="2 12">Belongs to the RNA methyltransferase RsmE family.</text>
</comment>
<dbReference type="Gene3D" id="2.40.240.20">
    <property type="entry name" value="Hypothetical PUA domain-like, domain 1"/>
    <property type="match status" value="1"/>
</dbReference>
<evidence type="ECO:0000313" key="16">
    <source>
        <dbReference type="Proteomes" id="UP000445696"/>
    </source>
</evidence>
<dbReference type="NCBIfam" id="TIGR00046">
    <property type="entry name" value="RsmE family RNA methyltransferase"/>
    <property type="match status" value="1"/>
</dbReference>
<comment type="function">
    <text evidence="10 12">Specifically methylates the N3 position of the uracil ring of uridine 1498 (m3U1498) in 16S rRNA. Acts on the fully assembled 30S ribosomal subunit.</text>
</comment>
<dbReference type="GO" id="GO:0070475">
    <property type="term" value="P:rRNA base methylation"/>
    <property type="evidence" value="ECO:0007669"/>
    <property type="project" value="TreeGrafter"/>
</dbReference>
<keyword evidence="5 12" id="KW-0963">Cytoplasm</keyword>
<accession>A0A845MI68</accession>
<evidence type="ECO:0000256" key="6">
    <source>
        <dbReference type="ARBA" id="ARBA00022552"/>
    </source>
</evidence>
<dbReference type="InterPro" id="IPR046887">
    <property type="entry name" value="RsmE_PUA-like"/>
</dbReference>
<feature type="domain" description="Ribosomal RNA small subunit methyltransferase E methyltransferase" evidence="13">
    <location>
        <begin position="81"/>
        <end position="239"/>
    </location>
</feature>
<dbReference type="AlphaFoldDB" id="A0A845MI68"/>
<keyword evidence="9 12" id="KW-0949">S-adenosyl-L-methionine</keyword>
<evidence type="ECO:0000256" key="3">
    <source>
        <dbReference type="ARBA" id="ARBA00012328"/>
    </source>
</evidence>
<keyword evidence="6 12" id="KW-0698">rRNA processing</keyword>
<dbReference type="PANTHER" id="PTHR30027:SF3">
    <property type="entry name" value="16S RRNA (URACIL(1498)-N(3))-METHYLTRANSFERASE"/>
    <property type="match status" value="1"/>
</dbReference>
<dbReference type="InterPro" id="IPR046886">
    <property type="entry name" value="RsmE_MTase_dom"/>
</dbReference>
<evidence type="ECO:0000313" key="15">
    <source>
        <dbReference type="EMBL" id="MZR23499.1"/>
    </source>
</evidence>
<proteinExistence type="inferred from homology"/>
<dbReference type="GO" id="GO:0005737">
    <property type="term" value="C:cytoplasm"/>
    <property type="evidence" value="ECO:0007669"/>
    <property type="project" value="UniProtKB-SubCell"/>
</dbReference>
<reference evidence="15 16" key="1">
    <citation type="journal article" date="2014" name="Int. J. Syst. Evol. Microbiol.">
        <title>Sneathiella chungangensis sp. nov., isolated from a marine sand, and emended description of the genus Sneathiella.</title>
        <authorList>
            <person name="Siamphan C."/>
            <person name="Kim H."/>
            <person name="Lee J.S."/>
            <person name="Kim W."/>
        </authorList>
    </citation>
    <scope>NUCLEOTIDE SEQUENCE [LARGE SCALE GENOMIC DNA]</scope>
    <source>
        <strain evidence="15 16">KCTC 32476</strain>
    </source>
</reference>
<evidence type="ECO:0000256" key="2">
    <source>
        <dbReference type="ARBA" id="ARBA00005528"/>
    </source>
</evidence>
<evidence type="ECO:0000256" key="11">
    <source>
        <dbReference type="ARBA" id="ARBA00047944"/>
    </source>
</evidence>
<evidence type="ECO:0000256" key="12">
    <source>
        <dbReference type="PIRNR" id="PIRNR015601"/>
    </source>
</evidence>
<sequence length="246" mass="27171">MIPKPYSLRLFVPSDLGKNLGVVLDKTQSHYVATVMRRSAGDRIALFNGRDGEWLGELQDVHKNHCLVHVTEQLRPQLTEPDIELLFAPVKKVQTALIVQKATELGVASLQPVQTQRTNAERVREDKMELQAMEAAEQCERLNLPVVHGLVRLEQALAALEPERALVFCNERLTGKSAGTVLPNLAPSEKWAVVTGPEGGFTDEEIELISARPNTYAISLGPRILRAETAVIASLSLLQAFHGDWT</sequence>
<evidence type="ECO:0000256" key="8">
    <source>
        <dbReference type="ARBA" id="ARBA00022679"/>
    </source>
</evidence>
<comment type="subcellular location">
    <subcellularLocation>
        <location evidence="1 12">Cytoplasm</location>
    </subcellularLocation>
</comment>